<organism evidence="1 2">
    <name type="scientific">candidate division KSB3 bacterium</name>
    <dbReference type="NCBI Taxonomy" id="2044937"/>
    <lineage>
        <taxon>Bacteria</taxon>
        <taxon>candidate division KSB3</taxon>
    </lineage>
</organism>
<evidence type="ECO:0000313" key="2">
    <source>
        <dbReference type="Proteomes" id="UP000649604"/>
    </source>
</evidence>
<dbReference type="SUPFAM" id="SSF103515">
    <property type="entry name" value="Autotransporter"/>
    <property type="match status" value="1"/>
</dbReference>
<protein>
    <recommendedName>
        <fullName evidence="3">Outer membrane protein beta-barrel domain-containing protein</fullName>
    </recommendedName>
</protein>
<dbReference type="InterPro" id="IPR036709">
    <property type="entry name" value="Autotransporte_beta_dom_sf"/>
</dbReference>
<name>A0A9D5JUG6_9BACT</name>
<evidence type="ECO:0008006" key="3">
    <source>
        <dbReference type="Google" id="ProtNLM"/>
    </source>
</evidence>
<gene>
    <name evidence="1" type="ORF">GF339_07325</name>
</gene>
<evidence type="ECO:0000313" key="1">
    <source>
        <dbReference type="EMBL" id="MBD3324380.1"/>
    </source>
</evidence>
<dbReference type="AlphaFoldDB" id="A0A9D5JUG6"/>
<dbReference type="EMBL" id="WJJP01000227">
    <property type="protein sequence ID" value="MBD3324380.1"/>
    <property type="molecule type" value="Genomic_DNA"/>
</dbReference>
<proteinExistence type="predicted"/>
<dbReference type="Proteomes" id="UP000649604">
    <property type="component" value="Unassembled WGS sequence"/>
</dbReference>
<sequence length="379" mass="43430">MTPTCCYARATGIRHEISTSFQWTTDRYTYDTYVINGERLPEITGDLDQEYTLQTASYTFFFTPVPEDSATPIPLRQFYARPTSLRAFIAVQPEAETTSRFSNPENAYISSSSTDVRARMAGVDLNYYLRDTLGLVLHLSSHKYEEDERTSTTLGNRGAGENDEIQRYYGAGLSYYPWNHVNLRLMYTGAEFDYVGTHRTWEEGNAFLFRGVDREITTDGYTLTLTGRAILRTFIDIQWQYEFQDHEGHSDVLTSYSDTFPGTESSYDATRATHRVGTTVRLYVGEKTSVRLGGSFAAQTLERDYETDQIVEYEWDITTLETGISYYLTRHIGMHLGYEYHTRTGDVLIWHPDTESDPRTEYEAHADAHAVTVSIIGRF</sequence>
<comment type="caution">
    <text evidence="1">The sequence shown here is derived from an EMBL/GenBank/DDBJ whole genome shotgun (WGS) entry which is preliminary data.</text>
</comment>
<reference evidence="1" key="1">
    <citation type="submission" date="2019-11" db="EMBL/GenBank/DDBJ databases">
        <title>Microbial mats filling the niche in hypersaline microbial mats.</title>
        <authorList>
            <person name="Wong H.L."/>
            <person name="Macleod F.I."/>
            <person name="White R.A. III"/>
            <person name="Burns B.P."/>
        </authorList>
    </citation>
    <scope>NUCLEOTIDE SEQUENCE</scope>
    <source>
        <strain evidence="1">Rbin_158</strain>
    </source>
</reference>
<accession>A0A9D5JUG6</accession>